<dbReference type="InterPro" id="IPR006501">
    <property type="entry name" value="Pectinesterase_inhib_dom"/>
</dbReference>
<dbReference type="Pfam" id="PF04043">
    <property type="entry name" value="PMEI"/>
    <property type="match status" value="1"/>
</dbReference>
<evidence type="ECO:0000259" key="5">
    <source>
        <dbReference type="SMART" id="SM00856"/>
    </source>
</evidence>
<dbReference type="PANTHER" id="PTHR36710:SF20">
    <property type="entry name" value="PECTINESTERASE INHIBITOR DOMAIN PROTEIN"/>
    <property type="match status" value="1"/>
</dbReference>
<dbReference type="PANTHER" id="PTHR36710">
    <property type="entry name" value="PECTINESTERASE INHIBITOR-LIKE"/>
    <property type="match status" value="1"/>
</dbReference>
<name>A0A4D6MUG2_VIGUN</name>
<feature type="chain" id="PRO_5020037715" description="Pectinesterase inhibitor domain-containing protein" evidence="4">
    <location>
        <begin position="25"/>
        <end position="179"/>
    </location>
</feature>
<protein>
    <recommendedName>
        <fullName evidence="5">Pectinesterase inhibitor domain-containing protein</fullName>
    </recommendedName>
</protein>
<evidence type="ECO:0000256" key="4">
    <source>
        <dbReference type="SAM" id="SignalP"/>
    </source>
</evidence>
<keyword evidence="1 4" id="KW-0732">Signal</keyword>
<sequence>MVCNLCSSLVSVFAIFLVASTSYAIPESEVKTICNQTQNSSFCLALLMSNPNPNAGLVNVTQYTIDVARANVTNTIKLINDLIGHSNGSSKSHYTECLDHFGSEGALGDIDYTQEMLQKGDYQGVNVAASAVSDDVEDCISGESPSDSPYDDPSDLPKYAAVIQSVLGVILVLSKYLRH</sequence>
<dbReference type="EMBL" id="CP039353">
    <property type="protein sequence ID" value="QCE05116.1"/>
    <property type="molecule type" value="Genomic_DNA"/>
</dbReference>
<dbReference type="SUPFAM" id="SSF101148">
    <property type="entry name" value="Plant invertase/pectin methylesterase inhibitor"/>
    <property type="match status" value="1"/>
</dbReference>
<feature type="signal peptide" evidence="4">
    <location>
        <begin position="1"/>
        <end position="24"/>
    </location>
</feature>
<comment type="similarity">
    <text evidence="3">Belongs to the PMEI family.</text>
</comment>
<dbReference type="InterPro" id="IPR035513">
    <property type="entry name" value="Invertase/methylesterase_inhib"/>
</dbReference>
<feature type="domain" description="Pectinesterase inhibitor" evidence="5">
    <location>
        <begin position="25"/>
        <end position="173"/>
    </location>
</feature>
<dbReference type="InterPro" id="IPR052421">
    <property type="entry name" value="PCW_Enzyme_Inhibitor"/>
</dbReference>
<evidence type="ECO:0000256" key="3">
    <source>
        <dbReference type="ARBA" id="ARBA00038471"/>
    </source>
</evidence>
<dbReference type="Proteomes" id="UP000501690">
    <property type="component" value="Linkage Group LG9"/>
</dbReference>
<organism evidence="6 7">
    <name type="scientific">Vigna unguiculata</name>
    <name type="common">Cowpea</name>
    <dbReference type="NCBI Taxonomy" id="3917"/>
    <lineage>
        <taxon>Eukaryota</taxon>
        <taxon>Viridiplantae</taxon>
        <taxon>Streptophyta</taxon>
        <taxon>Embryophyta</taxon>
        <taxon>Tracheophyta</taxon>
        <taxon>Spermatophyta</taxon>
        <taxon>Magnoliopsida</taxon>
        <taxon>eudicotyledons</taxon>
        <taxon>Gunneridae</taxon>
        <taxon>Pentapetalae</taxon>
        <taxon>rosids</taxon>
        <taxon>fabids</taxon>
        <taxon>Fabales</taxon>
        <taxon>Fabaceae</taxon>
        <taxon>Papilionoideae</taxon>
        <taxon>50 kb inversion clade</taxon>
        <taxon>NPAAA clade</taxon>
        <taxon>indigoferoid/millettioid clade</taxon>
        <taxon>Phaseoleae</taxon>
        <taxon>Vigna</taxon>
    </lineage>
</organism>
<dbReference type="GO" id="GO:0046910">
    <property type="term" value="F:pectinesterase inhibitor activity"/>
    <property type="evidence" value="ECO:0007669"/>
    <property type="project" value="InterPro"/>
</dbReference>
<dbReference type="AlphaFoldDB" id="A0A4D6MUG2"/>
<dbReference type="CDD" id="cd15797">
    <property type="entry name" value="PMEI"/>
    <property type="match status" value="1"/>
</dbReference>
<evidence type="ECO:0000256" key="1">
    <source>
        <dbReference type="ARBA" id="ARBA00022729"/>
    </source>
</evidence>
<reference evidence="6 7" key="1">
    <citation type="submission" date="2019-04" db="EMBL/GenBank/DDBJ databases">
        <title>An improved genome assembly and genetic linkage map for asparagus bean, Vigna unguiculata ssp. sesquipedialis.</title>
        <authorList>
            <person name="Xia Q."/>
            <person name="Zhang R."/>
            <person name="Dong Y."/>
        </authorList>
    </citation>
    <scope>NUCLEOTIDE SEQUENCE [LARGE SCALE GENOMIC DNA]</scope>
    <source>
        <tissue evidence="6">Leaf</tissue>
    </source>
</reference>
<dbReference type="InterPro" id="IPR034086">
    <property type="entry name" value="PMEI_plant"/>
</dbReference>
<keyword evidence="2" id="KW-1015">Disulfide bond</keyword>
<dbReference type="SMART" id="SM00856">
    <property type="entry name" value="PMEI"/>
    <property type="match status" value="1"/>
</dbReference>
<accession>A0A4D6MUG2</accession>
<evidence type="ECO:0000313" key="6">
    <source>
        <dbReference type="EMBL" id="QCE05116.1"/>
    </source>
</evidence>
<dbReference type="NCBIfam" id="TIGR01614">
    <property type="entry name" value="PME_inhib"/>
    <property type="match status" value="1"/>
</dbReference>
<gene>
    <name evidence="6" type="ORF">DEO72_LG9g116</name>
</gene>
<proteinExistence type="inferred from homology"/>
<keyword evidence="7" id="KW-1185">Reference proteome</keyword>
<evidence type="ECO:0000256" key="2">
    <source>
        <dbReference type="ARBA" id="ARBA00023157"/>
    </source>
</evidence>
<dbReference type="FunFam" id="1.20.140.40:FF:000008">
    <property type="entry name" value="Invertase/pectin methylesterase inhibitor family protein"/>
    <property type="match status" value="1"/>
</dbReference>
<evidence type="ECO:0000313" key="7">
    <source>
        <dbReference type="Proteomes" id="UP000501690"/>
    </source>
</evidence>
<dbReference type="Gene3D" id="1.20.140.40">
    <property type="entry name" value="Invertase/pectin methylesterase inhibitor family protein"/>
    <property type="match status" value="1"/>
</dbReference>